<dbReference type="GeneID" id="108631750"/>
<dbReference type="InterPro" id="IPR039045">
    <property type="entry name" value="SCHIP_1"/>
</dbReference>
<feature type="region of interest" description="Disordered" evidence="2">
    <location>
        <begin position="130"/>
        <end position="163"/>
    </location>
</feature>
<accession>A0AAJ7WFW1</accession>
<keyword evidence="1" id="KW-0175">Coiled coil</keyword>
<gene>
    <name evidence="5" type="primary">LOC108631750</name>
</gene>
<feature type="compositionally biased region" description="Basic and acidic residues" evidence="2">
    <location>
        <begin position="517"/>
        <end position="533"/>
    </location>
</feature>
<feature type="region of interest" description="Disordered" evidence="2">
    <location>
        <begin position="517"/>
        <end position="559"/>
    </location>
</feature>
<dbReference type="InterPro" id="IPR015649">
    <property type="entry name" value="SCHIP_1_C"/>
</dbReference>
<feature type="region of interest" description="Disordered" evidence="2">
    <location>
        <begin position="440"/>
        <end position="496"/>
    </location>
</feature>
<feature type="compositionally biased region" description="Polar residues" evidence="2">
    <location>
        <begin position="339"/>
        <end position="348"/>
    </location>
</feature>
<dbReference type="AlphaFoldDB" id="A0AAJ7WFW1"/>
<feature type="compositionally biased region" description="Polar residues" evidence="2">
    <location>
        <begin position="53"/>
        <end position="64"/>
    </location>
</feature>
<dbReference type="CTD" id="29970"/>
<feature type="compositionally biased region" description="Polar residues" evidence="2">
    <location>
        <begin position="770"/>
        <end position="791"/>
    </location>
</feature>
<feature type="region of interest" description="Disordered" evidence="2">
    <location>
        <begin position="571"/>
        <end position="607"/>
    </location>
</feature>
<organism evidence="4 5">
    <name type="scientific">Ceratina calcarata</name>
    <dbReference type="NCBI Taxonomy" id="156304"/>
    <lineage>
        <taxon>Eukaryota</taxon>
        <taxon>Metazoa</taxon>
        <taxon>Ecdysozoa</taxon>
        <taxon>Arthropoda</taxon>
        <taxon>Hexapoda</taxon>
        <taxon>Insecta</taxon>
        <taxon>Pterygota</taxon>
        <taxon>Neoptera</taxon>
        <taxon>Endopterygota</taxon>
        <taxon>Hymenoptera</taxon>
        <taxon>Apocrita</taxon>
        <taxon>Aculeata</taxon>
        <taxon>Apoidea</taxon>
        <taxon>Anthophila</taxon>
        <taxon>Apidae</taxon>
        <taxon>Ceratina</taxon>
        <taxon>Zadontomerus</taxon>
    </lineage>
</organism>
<dbReference type="RefSeq" id="XP_026674936.1">
    <property type="nucleotide sequence ID" value="XM_026819135.1"/>
</dbReference>
<dbReference type="GO" id="GO:0030054">
    <property type="term" value="C:cell junction"/>
    <property type="evidence" value="ECO:0007669"/>
    <property type="project" value="TreeGrafter"/>
</dbReference>
<feature type="compositionally biased region" description="Low complexity" evidence="2">
    <location>
        <begin position="585"/>
        <end position="596"/>
    </location>
</feature>
<feature type="compositionally biased region" description="Acidic residues" evidence="2">
    <location>
        <begin position="131"/>
        <end position="141"/>
    </location>
</feature>
<feature type="compositionally biased region" description="Low complexity" evidence="2">
    <location>
        <begin position="462"/>
        <end position="476"/>
    </location>
</feature>
<keyword evidence="4" id="KW-1185">Reference proteome</keyword>
<feature type="domain" description="Schwannomin interacting protein 1 C-terminal" evidence="3">
    <location>
        <begin position="524"/>
        <end position="750"/>
    </location>
</feature>
<evidence type="ECO:0000313" key="4">
    <source>
        <dbReference type="Proteomes" id="UP000694925"/>
    </source>
</evidence>
<feature type="region of interest" description="Disordered" evidence="2">
    <location>
        <begin position="26"/>
        <end position="65"/>
    </location>
</feature>
<dbReference type="PANTHER" id="PTHR13103">
    <property type="entry name" value="SCHWANNOMIN INTERACTING PROTEIN 1"/>
    <property type="match status" value="1"/>
</dbReference>
<evidence type="ECO:0000313" key="5">
    <source>
        <dbReference type="RefSeq" id="XP_026674936.1"/>
    </source>
</evidence>
<reference evidence="5" key="1">
    <citation type="submission" date="2025-08" db="UniProtKB">
        <authorList>
            <consortium name="RefSeq"/>
        </authorList>
    </citation>
    <scope>IDENTIFICATION</scope>
    <source>
        <tissue evidence="5">Whole body</tissue>
    </source>
</reference>
<feature type="region of interest" description="Disordered" evidence="2">
    <location>
        <begin position="761"/>
        <end position="807"/>
    </location>
</feature>
<evidence type="ECO:0000259" key="3">
    <source>
        <dbReference type="Pfam" id="PF10148"/>
    </source>
</evidence>
<dbReference type="Pfam" id="PF10148">
    <property type="entry name" value="SCHIP-1_C"/>
    <property type="match status" value="1"/>
</dbReference>
<name>A0AAJ7WFW1_9HYME</name>
<protein>
    <submittedName>
        <fullName evidence="5">Ras guanine nucleotide exchange factor B isoform X4</fullName>
    </submittedName>
</protein>
<dbReference type="GO" id="GO:0035332">
    <property type="term" value="P:positive regulation of hippo signaling"/>
    <property type="evidence" value="ECO:0007669"/>
    <property type="project" value="TreeGrafter"/>
</dbReference>
<dbReference type="Proteomes" id="UP000694925">
    <property type="component" value="Unplaced"/>
</dbReference>
<proteinExistence type="predicted"/>
<feature type="region of interest" description="Disordered" evidence="2">
    <location>
        <begin position="332"/>
        <end position="368"/>
    </location>
</feature>
<evidence type="ECO:0000256" key="2">
    <source>
        <dbReference type="SAM" id="MobiDB-lite"/>
    </source>
</evidence>
<feature type="compositionally biased region" description="Polar residues" evidence="2">
    <location>
        <begin position="571"/>
        <end position="584"/>
    </location>
</feature>
<dbReference type="GO" id="GO:0005886">
    <property type="term" value="C:plasma membrane"/>
    <property type="evidence" value="ECO:0007669"/>
    <property type="project" value="TreeGrafter"/>
</dbReference>
<feature type="compositionally biased region" description="Acidic residues" evidence="2">
    <location>
        <begin position="350"/>
        <end position="364"/>
    </location>
</feature>
<sequence length="807" mass="91287">MRECVGARERVRKSDMRLREAVVSVPLHPGGLNNNQLHRSEQSQPIDEETGNRNEITSSTTNLPVNRGQIHADFAEDAEDFHVAEDTTTWSSLAITRENVQIDSSNNDIGNLNNNLTVPRIRRNSSVDSLPDYEDLTEDEHDSCPDYTGLNDIDTRPTVNDNEYNNNVEDSINHLFGQRNERKIFYEKPKFNIQTVTSLYESVVPPSEKCINYVKSVEDSRTEEISPKSDIVNGVIEAETHLTVLEPEEALADTVAENNVVNLSEAVLEEKQQRETPVEIEIVELTTSVKETLQFPEIEDIPDSGKTSEIGETEDIVVEHIDLIREAKELPHQARSKIGNRQTVTSTGSADDDSESITDSDSCPEEQPTYTKLEEIDLLSSIGRDIGVDLEKYVQPVPDVVAMETFDHIHASSRASAAINNMMKDAIEDTNKLMDRDLPEASSADARKKEKMARNQAKRRQQQQQQQQQYYRSNTQRRPDKRRADADNGPGGFDVYNIETAMPKIDLDAIESHLRAAREEERRRRNDREEIRRRLAMGPDAEDLRAERGRKPSLQSRLQSGMNLQICFMNETPSDTESPCSENDSSPGSTPTSLGSRQQKQMPVRPQVLSLPPLRLDTSSDSAPIDEADFFARQARLQTEARMALAQAKEMAHMQMEIERQRLKQSPITEMVRSSLEKVGVQLGDDRRRLSRVLLTELNVAQLQVVANDLHARIAALNEALVEGLLRRDDLHMEQDSMLVDVEDLTRYLFCCVHMHRGAKQESLKKQNAREQQTVSSKSHQQMSTGQNKSSMKPKLTHRGLVSLVRK</sequence>
<evidence type="ECO:0000256" key="1">
    <source>
        <dbReference type="ARBA" id="ARBA00023054"/>
    </source>
</evidence>
<feature type="compositionally biased region" description="Polar residues" evidence="2">
    <location>
        <begin position="32"/>
        <end position="45"/>
    </location>
</feature>
<dbReference type="PANTHER" id="PTHR13103:SF2">
    <property type="entry name" value="IQCJ-SCHIP1 READTHROUGH TRANSCRIPT PROTEIN-RELATED"/>
    <property type="match status" value="1"/>
</dbReference>